<sequence>MKWYLQRKVFDTLGLPKELGSKVWRGQATIGGTPFHNACASFICMLFFIIIKVSVATLTLVESSLLKPVVGSPVGLMEVLVRRWIKLIVRISNPGSSSSTRPSARPSPVCSVWTRSSPLVESERRTLEIFLLFCLLAPASLDSYHEALGGS</sequence>
<keyword evidence="1" id="KW-0472">Membrane</keyword>
<accession>A0A6D2KZA4</accession>
<name>A0A6D2KZA4_9BRAS</name>
<dbReference type="Proteomes" id="UP000467841">
    <property type="component" value="Unassembled WGS sequence"/>
</dbReference>
<evidence type="ECO:0000313" key="4">
    <source>
        <dbReference type="Proteomes" id="UP000467841"/>
    </source>
</evidence>
<keyword evidence="4" id="KW-1185">Reference proteome</keyword>
<evidence type="ECO:0000313" key="2">
    <source>
        <dbReference type="EMBL" id="CAA7023964.1"/>
    </source>
</evidence>
<feature type="transmembrane region" description="Helical" evidence="1">
    <location>
        <begin position="40"/>
        <end position="61"/>
    </location>
</feature>
<dbReference type="EMBL" id="CACVBM020000843">
    <property type="protein sequence ID" value="CAA7023964.1"/>
    <property type="molecule type" value="Genomic_DNA"/>
</dbReference>
<keyword evidence="1" id="KW-1133">Transmembrane helix</keyword>
<gene>
    <name evidence="2" type="ORF">MERR_LOCUS11199</name>
    <name evidence="3" type="ORF">MERR_LOCUS40411</name>
</gene>
<organism evidence="3 4">
    <name type="scientific">Microthlaspi erraticum</name>
    <dbReference type="NCBI Taxonomy" id="1685480"/>
    <lineage>
        <taxon>Eukaryota</taxon>
        <taxon>Viridiplantae</taxon>
        <taxon>Streptophyta</taxon>
        <taxon>Embryophyta</taxon>
        <taxon>Tracheophyta</taxon>
        <taxon>Spermatophyta</taxon>
        <taxon>Magnoliopsida</taxon>
        <taxon>eudicotyledons</taxon>
        <taxon>Gunneridae</taxon>
        <taxon>Pentapetalae</taxon>
        <taxon>rosids</taxon>
        <taxon>malvids</taxon>
        <taxon>Brassicales</taxon>
        <taxon>Brassicaceae</taxon>
        <taxon>Coluteocarpeae</taxon>
        <taxon>Microthlaspi</taxon>
    </lineage>
</organism>
<reference evidence="3 4" key="1">
    <citation type="submission" date="2020-01" db="EMBL/GenBank/DDBJ databases">
        <authorList>
            <person name="Mishra B."/>
        </authorList>
    </citation>
    <scope>NUCLEOTIDE SEQUENCE [LARGE SCALE GENOMIC DNA]</scope>
</reference>
<protein>
    <submittedName>
        <fullName evidence="3">Uncharacterized protein</fullName>
    </submittedName>
</protein>
<evidence type="ECO:0000313" key="3">
    <source>
        <dbReference type="EMBL" id="CAA7053176.1"/>
    </source>
</evidence>
<dbReference type="EMBL" id="CACVBM020001525">
    <property type="protein sequence ID" value="CAA7053176.1"/>
    <property type="molecule type" value="Genomic_DNA"/>
</dbReference>
<evidence type="ECO:0000256" key="1">
    <source>
        <dbReference type="SAM" id="Phobius"/>
    </source>
</evidence>
<proteinExistence type="predicted"/>
<keyword evidence="1" id="KW-0812">Transmembrane</keyword>
<dbReference type="AlphaFoldDB" id="A0A6D2KZA4"/>